<dbReference type="Proteomes" id="UP000198327">
    <property type="component" value="Unassembled WGS sequence"/>
</dbReference>
<protein>
    <recommendedName>
        <fullName evidence="3">Phage major capsid protein, HK97 family</fullName>
    </recommendedName>
</protein>
<evidence type="ECO:0000313" key="2">
    <source>
        <dbReference type="Proteomes" id="UP000198327"/>
    </source>
</evidence>
<dbReference type="AlphaFoldDB" id="A0A239F2T8"/>
<dbReference type="RefSeq" id="WP_089244029.1">
    <property type="nucleotide sequence ID" value="NZ_FZOW01000003.1"/>
</dbReference>
<keyword evidence="2" id="KW-1185">Reference proteome</keyword>
<dbReference type="OrthoDB" id="4378081at2"/>
<evidence type="ECO:0008006" key="3">
    <source>
        <dbReference type="Google" id="ProtNLM"/>
    </source>
</evidence>
<evidence type="ECO:0000313" key="1">
    <source>
        <dbReference type="EMBL" id="SNS50593.1"/>
    </source>
</evidence>
<reference evidence="2" key="1">
    <citation type="submission" date="2017-06" db="EMBL/GenBank/DDBJ databases">
        <authorList>
            <person name="Varghese N."/>
            <person name="Submissions S."/>
        </authorList>
    </citation>
    <scope>NUCLEOTIDE SEQUENCE [LARGE SCALE GENOMIC DNA]</scope>
    <source>
        <strain evidence="2">JCM 23211</strain>
    </source>
</reference>
<gene>
    <name evidence="1" type="ORF">SAMN05421642_10351</name>
</gene>
<name>A0A239F2T8_9NOCA</name>
<proteinExistence type="predicted"/>
<accession>A0A239F2T8</accession>
<organism evidence="1 2">
    <name type="scientific">Rhodococcoides kyotonense</name>
    <dbReference type="NCBI Taxonomy" id="398843"/>
    <lineage>
        <taxon>Bacteria</taxon>
        <taxon>Bacillati</taxon>
        <taxon>Actinomycetota</taxon>
        <taxon>Actinomycetes</taxon>
        <taxon>Mycobacteriales</taxon>
        <taxon>Nocardiaceae</taxon>
        <taxon>Rhodococcoides</taxon>
    </lineage>
</organism>
<dbReference type="EMBL" id="FZOW01000003">
    <property type="protein sequence ID" value="SNS50593.1"/>
    <property type="molecule type" value="Genomic_DNA"/>
</dbReference>
<sequence>MAANGYSTVGDLHQTVDGKDWSAIWSEFQTTLELLNTQRTAVARLFTANTTNSSDWIEQSVGDTEFEEASEFGVPKSVRVSPTVLQIGYPFRWWDARKGFTWKFLAEVESGQLEAIHSAVLEADNRLIFRHVLGALLTKTTTLTRNINENNVSVYSLWDGEDDATPPSYAGKSFAPGHDHYVTTNGQFEATDLDYLIRNVTEHGYGSDFGSQIVILVHPDDADIITTFRAGQESADGGKAANDFIPAANAPAFLSDQAIIGDRAPASYEGLKVVGSYGEAFIVQSSWVPVGYVTAVASGGAHAPLAFREHKTPNLRGLQLIPGDNNSYPLQNSYYVRAFGVGVRHRGAAAVLQITPADEYTSPTIF</sequence>